<dbReference type="Gene3D" id="3.30.300.210">
    <property type="entry name" value="Nutrient germinant receptor protein C, domain 3"/>
    <property type="match status" value="1"/>
</dbReference>
<evidence type="ECO:0000313" key="11">
    <source>
        <dbReference type="Proteomes" id="UP000245624"/>
    </source>
</evidence>
<dbReference type="InterPro" id="IPR046953">
    <property type="entry name" value="Spore_GerAC-like_C"/>
</dbReference>
<dbReference type="Pfam" id="PF05504">
    <property type="entry name" value="Spore_GerAC"/>
    <property type="match status" value="1"/>
</dbReference>
<dbReference type="AlphaFoldDB" id="A0A317L2H9"/>
<dbReference type="InterPro" id="IPR008844">
    <property type="entry name" value="Spore_GerAC-like"/>
</dbReference>
<gene>
    <name evidence="10" type="ORF">DLJ74_01995</name>
</gene>
<keyword evidence="6" id="KW-0564">Palmitate</keyword>
<dbReference type="GO" id="GO:0016020">
    <property type="term" value="C:membrane"/>
    <property type="evidence" value="ECO:0007669"/>
    <property type="project" value="UniProtKB-SubCell"/>
</dbReference>
<keyword evidence="7" id="KW-0449">Lipoprotein</keyword>
<keyword evidence="4" id="KW-0732">Signal</keyword>
<proteinExistence type="inferred from homology"/>
<dbReference type="OrthoDB" id="2569624at2"/>
<organism evidence="10 11">
    <name type="scientific">Gracilibacillus dipsosauri</name>
    <dbReference type="NCBI Taxonomy" id="178340"/>
    <lineage>
        <taxon>Bacteria</taxon>
        <taxon>Bacillati</taxon>
        <taxon>Bacillota</taxon>
        <taxon>Bacilli</taxon>
        <taxon>Bacillales</taxon>
        <taxon>Bacillaceae</taxon>
        <taxon>Gracilibacillus</taxon>
    </lineage>
</organism>
<dbReference type="PROSITE" id="PS51257">
    <property type="entry name" value="PROKAR_LIPOPROTEIN"/>
    <property type="match status" value="1"/>
</dbReference>
<keyword evidence="3" id="KW-0309">Germination</keyword>
<feature type="domain" description="Spore germination protein N-terminal" evidence="9">
    <location>
        <begin position="31"/>
        <end position="203"/>
    </location>
</feature>
<dbReference type="EMBL" id="QGTD01000004">
    <property type="protein sequence ID" value="PWU69723.1"/>
    <property type="molecule type" value="Genomic_DNA"/>
</dbReference>
<dbReference type="NCBIfam" id="TIGR02887">
    <property type="entry name" value="spore_ger_x_C"/>
    <property type="match status" value="1"/>
</dbReference>
<dbReference type="GO" id="GO:0009847">
    <property type="term" value="P:spore germination"/>
    <property type="evidence" value="ECO:0007669"/>
    <property type="project" value="InterPro"/>
</dbReference>
<dbReference type="InterPro" id="IPR057336">
    <property type="entry name" value="GerAC_N"/>
</dbReference>
<evidence type="ECO:0000256" key="6">
    <source>
        <dbReference type="ARBA" id="ARBA00023139"/>
    </source>
</evidence>
<dbReference type="Gene3D" id="6.20.190.10">
    <property type="entry name" value="Nutrient germinant receptor protein C, domain 1"/>
    <property type="match status" value="1"/>
</dbReference>
<dbReference type="PANTHER" id="PTHR35789">
    <property type="entry name" value="SPORE GERMINATION PROTEIN B3"/>
    <property type="match status" value="1"/>
</dbReference>
<comment type="similarity">
    <text evidence="2">Belongs to the GerABKC lipoprotein family.</text>
</comment>
<accession>A0A317L2H9</accession>
<evidence type="ECO:0000256" key="2">
    <source>
        <dbReference type="ARBA" id="ARBA00007886"/>
    </source>
</evidence>
<dbReference type="Proteomes" id="UP000245624">
    <property type="component" value="Unassembled WGS sequence"/>
</dbReference>
<reference evidence="10 11" key="1">
    <citation type="submission" date="2018-05" db="EMBL/GenBank/DDBJ databases">
        <title>Genomic analysis of Gracilibacillus dipsosauri DD1 reveals novel features of a salt-tolerant amylase.</title>
        <authorList>
            <person name="Deutch C.E."/>
            <person name="Yang S."/>
        </authorList>
    </citation>
    <scope>NUCLEOTIDE SEQUENCE [LARGE SCALE GENOMIC DNA]</scope>
    <source>
        <strain evidence="10 11">DD1</strain>
    </source>
</reference>
<feature type="domain" description="Spore germination GerAC-like C-terminal" evidence="8">
    <location>
        <begin position="219"/>
        <end position="391"/>
    </location>
</feature>
<name>A0A317L2H9_9BACI</name>
<dbReference type="InterPro" id="IPR038501">
    <property type="entry name" value="Spore_GerAC_C_sf"/>
</dbReference>
<keyword evidence="5" id="KW-0472">Membrane</keyword>
<evidence type="ECO:0000259" key="8">
    <source>
        <dbReference type="Pfam" id="PF05504"/>
    </source>
</evidence>
<evidence type="ECO:0000256" key="4">
    <source>
        <dbReference type="ARBA" id="ARBA00022729"/>
    </source>
</evidence>
<evidence type="ECO:0000256" key="7">
    <source>
        <dbReference type="ARBA" id="ARBA00023288"/>
    </source>
</evidence>
<dbReference type="RefSeq" id="WP_109983139.1">
    <property type="nucleotide sequence ID" value="NZ_QGTD01000004.1"/>
</dbReference>
<keyword evidence="11" id="KW-1185">Reference proteome</keyword>
<evidence type="ECO:0000313" key="10">
    <source>
        <dbReference type="EMBL" id="PWU69723.1"/>
    </source>
</evidence>
<protein>
    <recommendedName>
        <fullName evidence="12">Ger(X)C family spore germination protein</fullName>
    </recommendedName>
</protein>
<evidence type="ECO:0000256" key="1">
    <source>
        <dbReference type="ARBA" id="ARBA00004635"/>
    </source>
</evidence>
<evidence type="ECO:0000256" key="3">
    <source>
        <dbReference type="ARBA" id="ARBA00022544"/>
    </source>
</evidence>
<evidence type="ECO:0000256" key="5">
    <source>
        <dbReference type="ARBA" id="ARBA00023136"/>
    </source>
</evidence>
<comment type="caution">
    <text evidence="10">The sequence shown here is derived from an EMBL/GenBank/DDBJ whole genome shotgun (WGS) entry which is preliminary data.</text>
</comment>
<evidence type="ECO:0000259" key="9">
    <source>
        <dbReference type="Pfam" id="PF25198"/>
    </source>
</evidence>
<dbReference type="PANTHER" id="PTHR35789:SF1">
    <property type="entry name" value="SPORE GERMINATION PROTEIN B3"/>
    <property type="match status" value="1"/>
</dbReference>
<sequence>MMKSGHLFIRKRSVKIVAVFLSLLLLTGCWDRLELTEVGIITALAIDKNPETGEYILSAQYLRPAALSAVAPSPVEPFIVITSKGTTVSELIRKADQNVGRNGFYAHNKVVIVSEEVAKDGLLNLFETFQRDKRVRSYVWVAVAKGTMARTFLEKKVKSIASVPANFLNSLFISAKTDAVTHNLLNFYKKSLKEGIDPVLGVLSFDKAEELEEESIKLTGGAVFQQDSFVGFLNETEAMAYNWVRTESTNKSQGTFKVPMDDGSIISLRLISKKAKIIPTIKGEEPITFTIELNQETQLVEQVANRKFTSNQEVVEYVNKVKETTEKQVEEDIMRLVEKTQTELRSDILGFGETIHKKNPKVWHKIKENWQENYPNTKVEVKVNVTIKNAGLIKGELAPGEQ</sequence>
<comment type="subcellular location">
    <subcellularLocation>
        <location evidence="1">Membrane</location>
        <topology evidence="1">Lipid-anchor</topology>
    </subcellularLocation>
</comment>
<dbReference type="Pfam" id="PF25198">
    <property type="entry name" value="Spore_GerAC_N"/>
    <property type="match status" value="1"/>
</dbReference>
<evidence type="ECO:0008006" key="12">
    <source>
        <dbReference type="Google" id="ProtNLM"/>
    </source>
</evidence>